<proteinExistence type="inferred from homology"/>
<evidence type="ECO:0000256" key="2">
    <source>
        <dbReference type="ARBA" id="ARBA00023315"/>
    </source>
</evidence>
<dbReference type="Proteomes" id="UP000006875">
    <property type="component" value="Plasmid pILYOP01"/>
</dbReference>
<name>E3HD22_ILYPC</name>
<dbReference type="OrthoDB" id="87299at2"/>
<feature type="domain" description="N-acetyltransferase" evidence="4">
    <location>
        <begin position="23"/>
        <end position="181"/>
    </location>
</feature>
<dbReference type="EMBL" id="CP002282">
    <property type="protein sequence ID" value="ADO84498.1"/>
    <property type="molecule type" value="Genomic_DNA"/>
</dbReference>
<keyword evidence="5" id="KW-0614">Plasmid</keyword>
<dbReference type="InterPro" id="IPR051531">
    <property type="entry name" value="N-acetyltransferase"/>
</dbReference>
<dbReference type="PROSITE" id="PS51186">
    <property type="entry name" value="GNAT"/>
    <property type="match status" value="1"/>
</dbReference>
<geneLocation type="plasmid" evidence="5 6">
    <name>pILYOP01</name>
</geneLocation>
<dbReference type="AlphaFoldDB" id="E3HD22"/>
<evidence type="ECO:0000313" key="5">
    <source>
        <dbReference type="EMBL" id="ADO84498.1"/>
    </source>
</evidence>
<gene>
    <name evidence="5" type="ordered locus">Ilyop_2743</name>
</gene>
<dbReference type="HOGENOM" id="CLU_013985_40_1_0"/>
<evidence type="ECO:0000256" key="1">
    <source>
        <dbReference type="ARBA" id="ARBA00022679"/>
    </source>
</evidence>
<evidence type="ECO:0000313" key="6">
    <source>
        <dbReference type="Proteomes" id="UP000006875"/>
    </source>
</evidence>
<dbReference type="GO" id="GO:0005737">
    <property type="term" value="C:cytoplasm"/>
    <property type="evidence" value="ECO:0007669"/>
    <property type="project" value="TreeGrafter"/>
</dbReference>
<comment type="similarity">
    <text evidence="3">Belongs to the acetyltransferase family. RimJ subfamily.</text>
</comment>
<dbReference type="InterPro" id="IPR000182">
    <property type="entry name" value="GNAT_dom"/>
</dbReference>
<keyword evidence="1" id="KW-0808">Transferase</keyword>
<dbReference type="Gene3D" id="3.40.630.30">
    <property type="match status" value="1"/>
</dbReference>
<protein>
    <submittedName>
        <fullName evidence="5">GCN5-related N-acetyltransferase</fullName>
    </submittedName>
</protein>
<evidence type="ECO:0000259" key="4">
    <source>
        <dbReference type="PROSITE" id="PS51186"/>
    </source>
</evidence>
<dbReference type="PANTHER" id="PTHR43792:SF8">
    <property type="entry name" value="[RIBOSOMAL PROTEIN US5]-ALANINE N-ACETYLTRANSFERASE"/>
    <property type="match status" value="1"/>
</dbReference>
<keyword evidence="6" id="KW-1185">Reference proteome</keyword>
<sequence length="186" mass="22306">MVTLKTERLYLKVLGEEAVSQVAEYYKRNRDFFKRWESSKRDDFFSESYQKMLLKLEQEDIENGNRMKLWIFNRKNNKIIGFLNFGNIIRGAFDSCFLGYKLDKDETGKGYMTEALKEGMAFYFDVMKLHRIEVNLMPQNNLGIKAVERVGFIKEGISEKYLKINGKWEDHLHYVMLKERYEELYK</sequence>
<keyword evidence="2" id="KW-0012">Acyltransferase</keyword>
<accession>E3HD22</accession>
<organism evidence="5 6">
    <name type="scientific">Ilyobacter polytropus (strain ATCC 51220 / DSM 2926 / LMG 16218 / CuHBu1)</name>
    <dbReference type="NCBI Taxonomy" id="572544"/>
    <lineage>
        <taxon>Bacteria</taxon>
        <taxon>Fusobacteriati</taxon>
        <taxon>Fusobacteriota</taxon>
        <taxon>Fusobacteriia</taxon>
        <taxon>Fusobacteriales</taxon>
        <taxon>Fusobacteriaceae</taxon>
        <taxon>Ilyobacter</taxon>
    </lineage>
</organism>
<evidence type="ECO:0000256" key="3">
    <source>
        <dbReference type="ARBA" id="ARBA00038502"/>
    </source>
</evidence>
<dbReference type="InterPro" id="IPR016181">
    <property type="entry name" value="Acyl_CoA_acyltransferase"/>
</dbReference>
<dbReference type="PANTHER" id="PTHR43792">
    <property type="entry name" value="GNAT FAMILY, PUTATIVE (AFU_ORTHOLOGUE AFUA_3G00765)-RELATED-RELATED"/>
    <property type="match status" value="1"/>
</dbReference>
<dbReference type="Pfam" id="PF13302">
    <property type="entry name" value="Acetyltransf_3"/>
    <property type="match status" value="1"/>
</dbReference>
<dbReference type="GO" id="GO:0008999">
    <property type="term" value="F:protein-N-terminal-alanine acetyltransferase activity"/>
    <property type="evidence" value="ECO:0007669"/>
    <property type="project" value="TreeGrafter"/>
</dbReference>
<dbReference type="RefSeq" id="WP_013389151.1">
    <property type="nucleotide sequence ID" value="NC_014633.1"/>
</dbReference>
<dbReference type="KEGG" id="ipo:Ilyop_2743"/>
<reference evidence="5 6" key="1">
    <citation type="journal article" date="2010" name="Stand. Genomic Sci.">
        <title>Complete genome sequence of Ilyobacter polytropus type strain (CuHbu1).</title>
        <authorList>
            <person name="Sikorski J."/>
            <person name="Chertkov O."/>
            <person name="Lapidus A."/>
            <person name="Nolan M."/>
            <person name="Lucas S."/>
            <person name="Del Rio T.G."/>
            <person name="Tice H."/>
            <person name="Cheng J.F."/>
            <person name="Tapia R."/>
            <person name="Han C."/>
            <person name="Goodwin L."/>
            <person name="Pitluck S."/>
            <person name="Liolios K."/>
            <person name="Ivanova N."/>
            <person name="Mavromatis K."/>
            <person name="Mikhailova N."/>
            <person name="Pati A."/>
            <person name="Chen A."/>
            <person name="Palaniappan K."/>
            <person name="Land M."/>
            <person name="Hauser L."/>
            <person name="Chang Y.J."/>
            <person name="Jeffries C.D."/>
            <person name="Brambilla E."/>
            <person name="Yasawong M."/>
            <person name="Rohde M."/>
            <person name="Pukall R."/>
            <person name="Spring S."/>
            <person name="Goker M."/>
            <person name="Woyke T."/>
            <person name="Bristow J."/>
            <person name="Eisen J.A."/>
            <person name="Markowitz V."/>
            <person name="Hugenholtz P."/>
            <person name="Kyrpides N.C."/>
            <person name="Klenk H.P."/>
        </authorList>
    </citation>
    <scope>NUCLEOTIDE SEQUENCE [LARGE SCALE GENOMIC DNA]</scope>
    <source>
        <strain evidence="6">ATCC 51220 / DSM 2926 / LMG 16218 / CuHBu1</strain>
        <plasmid evidence="6">pILYOP01</plasmid>
    </source>
</reference>
<dbReference type="SUPFAM" id="SSF55729">
    <property type="entry name" value="Acyl-CoA N-acyltransferases (Nat)"/>
    <property type="match status" value="1"/>
</dbReference>